<protein>
    <submittedName>
        <fullName evidence="1">DUF89 family protein</fullName>
    </submittedName>
</protein>
<comment type="caution">
    <text evidence="1">The sequence shown here is derived from an EMBL/GenBank/DDBJ whole genome shotgun (WGS) entry which is preliminary data.</text>
</comment>
<reference evidence="1 2" key="1">
    <citation type="journal article" date="2019" name="Nat. Microbiol.">
        <title>Mediterranean grassland soil C-N compound turnover is dependent on rainfall and depth, and is mediated by genomically divergent microorganisms.</title>
        <authorList>
            <person name="Diamond S."/>
            <person name="Andeer P.F."/>
            <person name="Li Z."/>
            <person name="Crits-Christoph A."/>
            <person name="Burstein D."/>
            <person name="Anantharaman K."/>
            <person name="Lane K.R."/>
            <person name="Thomas B.C."/>
            <person name="Pan C."/>
            <person name="Northen T.R."/>
            <person name="Banfield J.F."/>
        </authorList>
    </citation>
    <scope>NUCLEOTIDE SEQUENCE [LARGE SCALE GENOMIC DNA]</scope>
    <source>
        <strain evidence="1">NP_4</strain>
    </source>
</reference>
<organism evidence="1 2">
    <name type="scientific">Candidatus Segetimicrobium genomatis</name>
    <dbReference type="NCBI Taxonomy" id="2569760"/>
    <lineage>
        <taxon>Bacteria</taxon>
        <taxon>Bacillati</taxon>
        <taxon>Candidatus Sysuimicrobiota</taxon>
        <taxon>Candidatus Sysuimicrobiia</taxon>
        <taxon>Candidatus Sysuimicrobiales</taxon>
        <taxon>Candidatus Segetimicrobiaceae</taxon>
        <taxon>Candidatus Segetimicrobium</taxon>
    </lineage>
</organism>
<evidence type="ECO:0000313" key="2">
    <source>
        <dbReference type="Proteomes" id="UP000319353"/>
    </source>
</evidence>
<proteinExistence type="predicted"/>
<name>A0A537LF90_9BACT</name>
<gene>
    <name evidence="1" type="ORF">E6H01_01070</name>
</gene>
<accession>A0A537LF90</accession>
<dbReference type="EMBL" id="VBAL01000011">
    <property type="protein sequence ID" value="TMJ06626.1"/>
    <property type="molecule type" value="Genomic_DNA"/>
</dbReference>
<sequence length="73" mass="8619">LLSRPHIARPWLDVPWYWAEAFFYRRVLEATHYFQPGPWHRRDPFAPRKHPELAPDAAPRDVDALFAAVPLDT</sequence>
<evidence type="ECO:0000313" key="1">
    <source>
        <dbReference type="EMBL" id="TMJ06626.1"/>
    </source>
</evidence>
<feature type="non-terminal residue" evidence="1">
    <location>
        <position position="1"/>
    </location>
</feature>
<dbReference type="Proteomes" id="UP000319353">
    <property type="component" value="Unassembled WGS sequence"/>
</dbReference>
<dbReference type="AlphaFoldDB" id="A0A537LF90"/>
<feature type="non-terminal residue" evidence="1">
    <location>
        <position position="73"/>
    </location>
</feature>